<proteinExistence type="predicted"/>
<dbReference type="SMART" id="SM00698">
    <property type="entry name" value="MORN"/>
    <property type="match status" value="2"/>
</dbReference>
<name>A0AAE0L768_9CHLO</name>
<dbReference type="SUPFAM" id="SSF82185">
    <property type="entry name" value="Histone H3 K4-specific methyltransferase SET7/9 N-terminal domain"/>
    <property type="match status" value="1"/>
</dbReference>
<protein>
    <submittedName>
        <fullName evidence="2">Uncharacterized protein</fullName>
    </submittedName>
</protein>
<organism evidence="2 3">
    <name type="scientific">Cymbomonas tetramitiformis</name>
    <dbReference type="NCBI Taxonomy" id="36881"/>
    <lineage>
        <taxon>Eukaryota</taxon>
        <taxon>Viridiplantae</taxon>
        <taxon>Chlorophyta</taxon>
        <taxon>Pyramimonadophyceae</taxon>
        <taxon>Pyramimonadales</taxon>
        <taxon>Pyramimonadaceae</taxon>
        <taxon>Cymbomonas</taxon>
    </lineage>
</organism>
<evidence type="ECO:0000256" key="1">
    <source>
        <dbReference type="ARBA" id="ARBA00022737"/>
    </source>
</evidence>
<dbReference type="Pfam" id="PF02493">
    <property type="entry name" value="MORN"/>
    <property type="match status" value="3"/>
</dbReference>
<keyword evidence="3" id="KW-1185">Reference proteome</keyword>
<dbReference type="Gene3D" id="2.20.110.10">
    <property type="entry name" value="Histone H3 K4-specific methyltransferase SET7/9 N-terminal domain"/>
    <property type="match status" value="1"/>
</dbReference>
<dbReference type="GO" id="GO:0016020">
    <property type="term" value="C:membrane"/>
    <property type="evidence" value="ECO:0007669"/>
    <property type="project" value="UniProtKB-ARBA"/>
</dbReference>
<reference evidence="2 3" key="1">
    <citation type="journal article" date="2015" name="Genome Biol. Evol.">
        <title>Comparative Genomics of a Bacterivorous Green Alga Reveals Evolutionary Causalities and Consequences of Phago-Mixotrophic Mode of Nutrition.</title>
        <authorList>
            <person name="Burns J.A."/>
            <person name="Paasch A."/>
            <person name="Narechania A."/>
            <person name="Kim E."/>
        </authorList>
    </citation>
    <scope>NUCLEOTIDE SEQUENCE [LARGE SCALE GENOMIC DNA]</scope>
    <source>
        <strain evidence="2 3">PLY_AMNH</strain>
    </source>
</reference>
<dbReference type="PANTHER" id="PTHR23084">
    <property type="entry name" value="PHOSPHATIDYLINOSITOL-4-PHOSPHATE 5-KINASE RELATED"/>
    <property type="match status" value="1"/>
</dbReference>
<dbReference type="AlphaFoldDB" id="A0AAE0L768"/>
<comment type="caution">
    <text evidence="2">The sequence shown here is derived from an EMBL/GenBank/DDBJ whole genome shotgun (WGS) entry which is preliminary data.</text>
</comment>
<dbReference type="EMBL" id="LGRX02007625">
    <property type="protein sequence ID" value="KAK3274621.1"/>
    <property type="molecule type" value="Genomic_DNA"/>
</dbReference>
<keyword evidence="1" id="KW-0677">Repeat</keyword>
<sequence>FTWSRSAEKYDGEWRNDKRHGFGCHTWHDGTKYEGEFKYDTLDGDGVYQWPDGRRFEGRFRADKQDGFAVYYDAQGAKCGGHWIDGVLTRKVELKLCQGSATAASFAAGKGREAGVKIQKAFDKMDNKGKKKKNKKSLFSFLGFT</sequence>
<evidence type="ECO:0000313" key="2">
    <source>
        <dbReference type="EMBL" id="KAK3274621.1"/>
    </source>
</evidence>
<dbReference type="Proteomes" id="UP001190700">
    <property type="component" value="Unassembled WGS sequence"/>
</dbReference>
<accession>A0AAE0L768</accession>
<evidence type="ECO:0000313" key="3">
    <source>
        <dbReference type="Proteomes" id="UP001190700"/>
    </source>
</evidence>
<dbReference type="InterPro" id="IPR003409">
    <property type="entry name" value="MORN"/>
</dbReference>
<dbReference type="PANTHER" id="PTHR23084:SF179">
    <property type="entry name" value="OS10G0565000 PROTEIN"/>
    <property type="match status" value="1"/>
</dbReference>
<feature type="non-terminal residue" evidence="2">
    <location>
        <position position="1"/>
    </location>
</feature>
<gene>
    <name evidence="2" type="ORF">CYMTET_17204</name>
</gene>